<dbReference type="SUPFAM" id="SSF48150">
    <property type="entry name" value="DNA-glycosylase"/>
    <property type="match status" value="1"/>
</dbReference>
<dbReference type="CDD" id="cd00056">
    <property type="entry name" value="ENDO3c"/>
    <property type="match status" value="1"/>
</dbReference>
<evidence type="ECO:0000313" key="4">
    <source>
        <dbReference type="Proteomes" id="UP000825935"/>
    </source>
</evidence>
<dbReference type="AlphaFoldDB" id="A0A8T2SZZ4"/>
<evidence type="ECO:0000259" key="2">
    <source>
        <dbReference type="SMART" id="SM00478"/>
    </source>
</evidence>
<dbReference type="PANTHER" id="PTHR46213:SF23">
    <property type="entry name" value="DEMETER RRM-FOLD DOMAIN-CONTAINING PROTEIN"/>
    <property type="match status" value="1"/>
</dbReference>
<dbReference type="PANTHER" id="PTHR46213">
    <property type="entry name" value="TRANSCRIPTIONAL ACTIVATOR DEMETER"/>
    <property type="match status" value="1"/>
</dbReference>
<protein>
    <recommendedName>
        <fullName evidence="2">HhH-GPD domain-containing protein</fullName>
    </recommendedName>
</protein>
<dbReference type="InterPro" id="IPR044811">
    <property type="entry name" value="DME/ROS1"/>
</dbReference>
<evidence type="ECO:0000256" key="1">
    <source>
        <dbReference type="SAM" id="MobiDB-lite"/>
    </source>
</evidence>
<dbReference type="InterPro" id="IPR003265">
    <property type="entry name" value="HhH-GPD_domain"/>
</dbReference>
<evidence type="ECO:0000313" key="3">
    <source>
        <dbReference type="EMBL" id="KAH7387116.1"/>
    </source>
</evidence>
<reference evidence="3" key="1">
    <citation type="submission" date="2021-08" db="EMBL/GenBank/DDBJ databases">
        <title>WGS assembly of Ceratopteris richardii.</title>
        <authorList>
            <person name="Marchant D.B."/>
            <person name="Chen G."/>
            <person name="Jenkins J."/>
            <person name="Shu S."/>
            <person name="Leebens-Mack J."/>
            <person name="Grimwood J."/>
            <person name="Schmutz J."/>
            <person name="Soltis P."/>
            <person name="Soltis D."/>
            <person name="Chen Z.-H."/>
        </authorList>
    </citation>
    <scope>NUCLEOTIDE SEQUENCE</scope>
    <source>
        <strain evidence="3">Whitten #5841</strain>
        <tissue evidence="3">Leaf</tissue>
    </source>
</reference>
<proteinExistence type="predicted"/>
<dbReference type="EMBL" id="CM035421">
    <property type="protein sequence ID" value="KAH7387116.1"/>
    <property type="molecule type" value="Genomic_DNA"/>
</dbReference>
<feature type="compositionally biased region" description="Basic residues" evidence="1">
    <location>
        <begin position="328"/>
        <end position="353"/>
    </location>
</feature>
<dbReference type="SMART" id="SM00478">
    <property type="entry name" value="ENDO3c"/>
    <property type="match status" value="1"/>
</dbReference>
<feature type="region of interest" description="Disordered" evidence="1">
    <location>
        <begin position="328"/>
        <end position="355"/>
    </location>
</feature>
<dbReference type="OrthoDB" id="5607at2759"/>
<dbReference type="GO" id="GO:0006284">
    <property type="term" value="P:base-excision repair"/>
    <property type="evidence" value="ECO:0007669"/>
    <property type="project" value="InterPro"/>
</dbReference>
<name>A0A8T2SZZ4_CERRI</name>
<sequence length="847" mass="97554">MVETEHVNMMNYYTPYHEGSGNACSVQNHMDYWKYKGLERTECAFEEQQQMALCPKGKRSLLDRPPYWHESPFFQPHTELPLRDEDSSPRYAEYFLDHKPPIIACYSRKKKKIIKSKEILSSEQCTSSFTFPQVALGGSVVQSPKRIERKKRPMTLLSADADDRGEYKAGHMILRKTASRIKRSARDRRLRNSALSKAKVFNHAALTSKTRRCLHVKASKQSECHLKEQIDDRVHEYVQRNAYKSRHNPDPECKRSRPVRRMALRAQTNISYMLKSETNEHCIKPGAKPKRKKHRPKVQKEFFSPIPKTTPCNARENSISKVYFHLTRAKKTQKKSGRKKHLKTSPSKNRKRTQSQVGDLLGTGAFCVVNGCPEILNIIPANDLPGIKRIKDTLLLCLHGHPKSPISSVAEPSSASNEISQKISGKCRELALASNQELPASVRSNTQIVLYDQRRDTVLFKVPKKFKLVQPKVPISDENERIWPLLALGGIPADYEDQQYWEKERILMKERVTDFIWRMQEVQGDRRFSPWKGSVLDSVVGAFLTQNVQDHLSSSAFMCIASRFPAKHRNHENEATMGCPSQRESDSRTDFLIEKEIDFTVDYSGKTVKKQSRFHSITTPPKWSKKRNLSHISGIERARIEENLNGWKKNCSHDWESIRKKIMSNPSKDDMTLHENAVDWEAVRHCDVGDLAMAIKERGMHHVLSGRIKAFLKALEEEHGSIDLEWLRELSPENARAYLMSIHGLNVKSTECIRLLTLHHVAFPVDVHVGRICVRLGWVPIEPLPDQMQLHLLELYPLQETVQKYLWPRLCTLDQKTLYEFHYQLITFGKPSAFRAQALKSTQSSLS</sequence>
<organism evidence="3 4">
    <name type="scientific">Ceratopteris richardii</name>
    <name type="common">Triangle waterfern</name>
    <dbReference type="NCBI Taxonomy" id="49495"/>
    <lineage>
        <taxon>Eukaryota</taxon>
        <taxon>Viridiplantae</taxon>
        <taxon>Streptophyta</taxon>
        <taxon>Embryophyta</taxon>
        <taxon>Tracheophyta</taxon>
        <taxon>Polypodiopsida</taxon>
        <taxon>Polypodiidae</taxon>
        <taxon>Polypodiales</taxon>
        <taxon>Pteridineae</taxon>
        <taxon>Pteridaceae</taxon>
        <taxon>Parkerioideae</taxon>
        <taxon>Ceratopteris</taxon>
    </lineage>
</organism>
<feature type="domain" description="HhH-GPD" evidence="2">
    <location>
        <begin position="663"/>
        <end position="831"/>
    </location>
</feature>
<keyword evidence="4" id="KW-1185">Reference proteome</keyword>
<gene>
    <name evidence="3" type="ORF">KP509_16G006100</name>
</gene>
<dbReference type="GO" id="GO:0141166">
    <property type="term" value="P:chromosomal 5-methylcytosine DNA demethylation pathway"/>
    <property type="evidence" value="ECO:0007669"/>
    <property type="project" value="InterPro"/>
</dbReference>
<comment type="caution">
    <text evidence="3">The sequence shown here is derived from an EMBL/GenBank/DDBJ whole genome shotgun (WGS) entry which is preliminary data.</text>
</comment>
<dbReference type="Proteomes" id="UP000825935">
    <property type="component" value="Chromosome 16"/>
</dbReference>
<accession>A0A8T2SZZ4</accession>
<dbReference type="InterPro" id="IPR011257">
    <property type="entry name" value="DNA_glycosylase"/>
</dbReference>
<dbReference type="GO" id="GO:0035514">
    <property type="term" value="F:DNA demethylase activity"/>
    <property type="evidence" value="ECO:0007669"/>
    <property type="project" value="InterPro"/>
</dbReference>
<dbReference type="Gene3D" id="1.10.340.30">
    <property type="entry name" value="Hypothetical protein, domain 2"/>
    <property type="match status" value="1"/>
</dbReference>
<dbReference type="GO" id="GO:0019104">
    <property type="term" value="F:DNA N-glycosylase activity"/>
    <property type="evidence" value="ECO:0007669"/>
    <property type="project" value="InterPro"/>
</dbReference>